<protein>
    <submittedName>
        <fullName evidence="7">Unannotated protein</fullName>
    </submittedName>
</protein>
<gene>
    <name evidence="7" type="ORF">UFOPK3004_01674</name>
</gene>
<dbReference type="InterPro" id="IPR006153">
    <property type="entry name" value="Cation/H_exchanger_TM"/>
</dbReference>
<name>A0A6J6ZEE9_9ZZZZ</name>
<sequence length="153" mass="16237">MYTAAQHLDVSGPIATVVAGLLAGNITGLRLSEATLAPLRTFWSGLDELLNALLSVFVGFHVVLINPLQGIVPGVPRLVAIIAVLFARALTVLSIVSGLNTAGIIRADCFGLTQLLTWGGLHRIAYCGNLDIDLCCHKTERLSLIYVVTSQDS</sequence>
<feature type="transmembrane region" description="Helical" evidence="5">
    <location>
        <begin position="78"/>
        <end position="96"/>
    </location>
</feature>
<comment type="subcellular location">
    <subcellularLocation>
        <location evidence="1">Membrane</location>
        <topology evidence="1">Multi-pass membrane protein</topology>
    </subcellularLocation>
</comment>
<dbReference type="GO" id="GO:1902600">
    <property type="term" value="P:proton transmembrane transport"/>
    <property type="evidence" value="ECO:0007669"/>
    <property type="project" value="InterPro"/>
</dbReference>
<dbReference type="AlphaFoldDB" id="A0A6J6ZEE9"/>
<dbReference type="GO" id="GO:0016020">
    <property type="term" value="C:membrane"/>
    <property type="evidence" value="ECO:0007669"/>
    <property type="project" value="UniProtKB-SubCell"/>
</dbReference>
<accession>A0A6J6ZEE9</accession>
<feature type="transmembrane region" description="Helical" evidence="5">
    <location>
        <begin position="52"/>
        <end position="72"/>
    </location>
</feature>
<evidence type="ECO:0000259" key="6">
    <source>
        <dbReference type="Pfam" id="PF00999"/>
    </source>
</evidence>
<evidence type="ECO:0000256" key="1">
    <source>
        <dbReference type="ARBA" id="ARBA00004141"/>
    </source>
</evidence>
<evidence type="ECO:0000256" key="4">
    <source>
        <dbReference type="ARBA" id="ARBA00023136"/>
    </source>
</evidence>
<dbReference type="GO" id="GO:0015297">
    <property type="term" value="F:antiporter activity"/>
    <property type="evidence" value="ECO:0007669"/>
    <property type="project" value="InterPro"/>
</dbReference>
<organism evidence="7">
    <name type="scientific">freshwater metagenome</name>
    <dbReference type="NCBI Taxonomy" id="449393"/>
    <lineage>
        <taxon>unclassified sequences</taxon>
        <taxon>metagenomes</taxon>
        <taxon>ecological metagenomes</taxon>
    </lineage>
</organism>
<evidence type="ECO:0000256" key="2">
    <source>
        <dbReference type="ARBA" id="ARBA00022692"/>
    </source>
</evidence>
<dbReference type="Pfam" id="PF00999">
    <property type="entry name" value="Na_H_Exchanger"/>
    <property type="match status" value="1"/>
</dbReference>
<feature type="domain" description="Cation/H+ exchanger transmembrane" evidence="6">
    <location>
        <begin position="1"/>
        <end position="99"/>
    </location>
</feature>
<evidence type="ECO:0000256" key="3">
    <source>
        <dbReference type="ARBA" id="ARBA00022989"/>
    </source>
</evidence>
<proteinExistence type="predicted"/>
<evidence type="ECO:0000256" key="5">
    <source>
        <dbReference type="SAM" id="Phobius"/>
    </source>
</evidence>
<dbReference type="EMBL" id="CAFAAL010000206">
    <property type="protein sequence ID" value="CAB4818026.1"/>
    <property type="molecule type" value="Genomic_DNA"/>
</dbReference>
<feature type="transmembrane region" description="Helical" evidence="5">
    <location>
        <begin position="12"/>
        <end position="31"/>
    </location>
</feature>
<reference evidence="7" key="1">
    <citation type="submission" date="2020-05" db="EMBL/GenBank/DDBJ databases">
        <authorList>
            <person name="Chiriac C."/>
            <person name="Salcher M."/>
            <person name="Ghai R."/>
            <person name="Kavagutti S V."/>
        </authorList>
    </citation>
    <scope>NUCLEOTIDE SEQUENCE</scope>
</reference>
<keyword evidence="4 5" id="KW-0472">Membrane</keyword>
<keyword evidence="2 5" id="KW-0812">Transmembrane</keyword>
<evidence type="ECO:0000313" key="7">
    <source>
        <dbReference type="EMBL" id="CAB4818026.1"/>
    </source>
</evidence>
<keyword evidence="3 5" id="KW-1133">Transmembrane helix</keyword>